<dbReference type="EMBL" id="LDOV01000020">
    <property type="protein sequence ID" value="KLV00792.1"/>
    <property type="molecule type" value="Genomic_DNA"/>
</dbReference>
<feature type="binding site" evidence="11">
    <location>
        <begin position="314"/>
        <end position="320"/>
    </location>
    <ligand>
        <name>ATP</name>
        <dbReference type="ChEBI" id="CHEBI:30616"/>
    </ligand>
</feature>
<dbReference type="GO" id="GO:0004721">
    <property type="term" value="F:phosphoprotein phosphatase activity"/>
    <property type="evidence" value="ECO:0007669"/>
    <property type="project" value="UniProtKB-KW"/>
</dbReference>
<sequence>MAAAMEQLVAHTILQGFDAMYGRFLDVTGGAQERFESQDWPAVQLALKTRISFYDHHVGLVTQQITIMLGHRYANHTFLMAVKTAYEDLLLDYPRYEIAESFFNSVYCRIFAHRHINRDKLFVHSSQAGRIPSYPTALTRLYNTGAGLPVLLERVLDDTPFNLPWEDKARDIAAITERLRHEWDQASPPPVIEMIREPFFRNKAAYLIGRIRFDDHQSLPLVLPVLTTPQRTLYIDACLCQVDDVSILFGFARSYFMVYAPAPAALVRFLGELIPNKTKAELYTAIGCQKHGKTELYREFLHHMEHSNDKFVLAPGIKGMVMSVFTLPSYDFVFKIIKDKFAPQKDISHAVVREKYRLVKEHDRVGRMADTQEYRNFAFDRHRFSDELLEELQAVAPSNLDVTDEYVIIKHLYTERRMIPFNLYIEQANDDDLRHAVDEYGNAIKQLAAANIFPGDMLFKNFGVTRHKRVVFYDYDEISYMTEMHFRRIPPPRYPEDEMAAEPWYSVGVNDVFPEEFRTFLLINPKVRALFNELHSDLFEPEYWQRLQQNITEGQFEDVFPYGQGHRFFHAENGAKSDAENGEKISS</sequence>
<evidence type="ECO:0000256" key="1">
    <source>
        <dbReference type="ARBA" id="ARBA00022435"/>
    </source>
</evidence>
<name>A0A0J1JG51_9GAMM</name>
<keyword evidence="8 11" id="KW-0378">Hydrolase</keyword>
<feature type="domain" description="Isocitrate dehydrogenase kinase/phosphatase (AceK) regulatory" evidence="13">
    <location>
        <begin position="10"/>
        <end position="308"/>
    </location>
</feature>
<dbReference type="InterPro" id="IPR046854">
    <property type="entry name" value="AceK_regulatory"/>
</dbReference>
<accession>A0A0J1JG51</accession>
<dbReference type="PANTHER" id="PTHR39559">
    <property type="match status" value="1"/>
</dbReference>
<dbReference type="GO" id="GO:0016208">
    <property type="term" value="F:AMP binding"/>
    <property type="evidence" value="ECO:0007669"/>
    <property type="project" value="TreeGrafter"/>
</dbReference>
<dbReference type="GO" id="GO:0006097">
    <property type="term" value="P:glyoxylate cycle"/>
    <property type="evidence" value="ECO:0007669"/>
    <property type="project" value="UniProtKB-UniRule"/>
</dbReference>
<feature type="active site" evidence="11">
    <location>
        <position position="370"/>
    </location>
</feature>
<comment type="catalytic activity">
    <reaction evidence="11">
        <text>L-seryl-[isocitrate dehydrogenase] + ATP = O-phospho-L-seryl-[isocitrate dehydrogenase] + ADP + H(+)</text>
        <dbReference type="Rhea" id="RHEA:43540"/>
        <dbReference type="Rhea" id="RHEA-COMP:10605"/>
        <dbReference type="Rhea" id="RHEA-COMP:10606"/>
        <dbReference type="ChEBI" id="CHEBI:15378"/>
        <dbReference type="ChEBI" id="CHEBI:29999"/>
        <dbReference type="ChEBI" id="CHEBI:30616"/>
        <dbReference type="ChEBI" id="CHEBI:83421"/>
        <dbReference type="ChEBI" id="CHEBI:456216"/>
        <dbReference type="EC" id="2.7.11.5"/>
    </reaction>
</comment>
<evidence type="ECO:0000259" key="13">
    <source>
        <dbReference type="Pfam" id="PF20423"/>
    </source>
</evidence>
<dbReference type="HAMAP" id="MF_00747">
    <property type="entry name" value="AceK"/>
    <property type="match status" value="1"/>
</dbReference>
<evidence type="ECO:0000256" key="5">
    <source>
        <dbReference type="ARBA" id="ARBA00022679"/>
    </source>
</evidence>
<keyword evidence="4 11" id="KW-0816">Tricarboxylic acid cycle</keyword>
<evidence type="ECO:0000256" key="2">
    <source>
        <dbReference type="ARBA" id="ARBA00022490"/>
    </source>
</evidence>
<dbReference type="PATRIC" id="fig|754436.4.peg.2384"/>
<dbReference type="PANTHER" id="PTHR39559:SF1">
    <property type="entry name" value="ISOCITRATE DEHYDROGENASE KINASE_PHOSPHATASE"/>
    <property type="match status" value="1"/>
</dbReference>
<evidence type="ECO:0000256" key="6">
    <source>
        <dbReference type="ARBA" id="ARBA00022741"/>
    </source>
</evidence>
<keyword evidence="10 11" id="KW-0904">Protein phosphatase</keyword>
<evidence type="ECO:0000256" key="10">
    <source>
        <dbReference type="ARBA" id="ARBA00022912"/>
    </source>
</evidence>
<keyword evidence="7 11" id="KW-0418">Kinase</keyword>
<evidence type="ECO:0000256" key="11">
    <source>
        <dbReference type="HAMAP-Rule" id="MF_00747"/>
    </source>
</evidence>
<keyword evidence="5 11" id="KW-0808">Transferase</keyword>
<dbReference type="EC" id="3.1.3.-" evidence="11"/>
<dbReference type="AlphaFoldDB" id="A0A0J1JG51"/>
<keyword evidence="3 11" id="KW-0723">Serine/threonine-protein kinase</keyword>
<evidence type="ECO:0000313" key="14">
    <source>
        <dbReference type="EMBL" id="KLV00792.1"/>
    </source>
</evidence>
<feature type="binding site" evidence="11">
    <location>
        <position position="335"/>
    </location>
    <ligand>
        <name>ATP</name>
        <dbReference type="ChEBI" id="CHEBI:30616"/>
    </ligand>
</feature>
<comment type="function">
    <text evidence="11">Bifunctional enzyme which can phosphorylate or dephosphorylate isocitrate dehydrogenase (IDH) on a specific serine residue. This is a regulatory mechanism which enables bacteria to bypass the Krebs cycle via the glyoxylate shunt in response to the source of carbon. When bacteria are grown on glucose, IDH is fully active and unphosphorylated, but when grown on acetate or ethanol, the activity of IDH declines drastically concomitant with its phosphorylation.</text>
</comment>
<evidence type="ECO:0000256" key="3">
    <source>
        <dbReference type="ARBA" id="ARBA00022527"/>
    </source>
</evidence>
<dbReference type="NCBIfam" id="NF002804">
    <property type="entry name" value="PRK02946.1"/>
    <property type="match status" value="1"/>
</dbReference>
<organism evidence="14 15">
    <name type="scientific">Photobacterium aphoticum</name>
    <dbReference type="NCBI Taxonomy" id="754436"/>
    <lineage>
        <taxon>Bacteria</taxon>
        <taxon>Pseudomonadati</taxon>
        <taxon>Pseudomonadota</taxon>
        <taxon>Gammaproteobacteria</taxon>
        <taxon>Vibrionales</taxon>
        <taxon>Vibrionaceae</taxon>
        <taxon>Photobacterium</taxon>
    </lineage>
</organism>
<comment type="similarity">
    <text evidence="11">Belongs to the AceK family.</text>
</comment>
<evidence type="ECO:0000256" key="7">
    <source>
        <dbReference type="ARBA" id="ARBA00022777"/>
    </source>
</evidence>
<evidence type="ECO:0000259" key="12">
    <source>
        <dbReference type="Pfam" id="PF06315"/>
    </source>
</evidence>
<keyword evidence="1 11" id="KW-0329">Glyoxylate bypass</keyword>
<evidence type="ECO:0000313" key="15">
    <source>
        <dbReference type="Proteomes" id="UP000036426"/>
    </source>
</evidence>
<dbReference type="EC" id="2.7.11.5" evidence="11"/>
<dbReference type="GO" id="GO:0005524">
    <property type="term" value="F:ATP binding"/>
    <property type="evidence" value="ECO:0007669"/>
    <property type="project" value="UniProtKB-UniRule"/>
</dbReference>
<dbReference type="RefSeq" id="WP_047874495.1">
    <property type="nucleotide sequence ID" value="NZ_BMYC01000010.1"/>
</dbReference>
<dbReference type="GO" id="GO:0008772">
    <property type="term" value="F:[isocitrate dehydrogenase (NADP+)] kinase activity"/>
    <property type="evidence" value="ECO:0007669"/>
    <property type="project" value="UniProtKB-UniRule"/>
</dbReference>
<evidence type="ECO:0000256" key="9">
    <source>
        <dbReference type="ARBA" id="ARBA00022840"/>
    </source>
</evidence>
<reference evidence="14 15" key="1">
    <citation type="submission" date="2015-05" db="EMBL/GenBank/DDBJ databases">
        <title>Photobacterium galathea sp. nov.</title>
        <authorList>
            <person name="Machado H."/>
            <person name="Gram L."/>
        </authorList>
    </citation>
    <scope>NUCLEOTIDE SEQUENCE [LARGE SCALE GENOMIC DNA]</scope>
    <source>
        <strain evidence="14 15">DSM 25995</strain>
    </source>
</reference>
<keyword evidence="2 11" id="KW-0963">Cytoplasm</keyword>
<dbReference type="InterPro" id="IPR010452">
    <property type="entry name" value="Isocitrate_DH_AceK"/>
</dbReference>
<dbReference type="Pfam" id="PF06315">
    <property type="entry name" value="AceK_kinase"/>
    <property type="match status" value="1"/>
</dbReference>
<keyword evidence="6 11" id="KW-0547">Nucleotide-binding</keyword>
<dbReference type="Pfam" id="PF20423">
    <property type="entry name" value="AceK_regulatory"/>
    <property type="match status" value="1"/>
</dbReference>
<evidence type="ECO:0000256" key="8">
    <source>
        <dbReference type="ARBA" id="ARBA00022801"/>
    </source>
</evidence>
<dbReference type="PIRSF" id="PIRSF000719">
    <property type="entry name" value="AceK"/>
    <property type="match status" value="1"/>
</dbReference>
<keyword evidence="9 11" id="KW-0067">ATP-binding</keyword>
<feature type="domain" description="Isocitrate dehydrogenase kinase/phosphatase (AceK) kinase" evidence="12">
    <location>
        <begin position="309"/>
        <end position="563"/>
    </location>
</feature>
<dbReference type="InterPro" id="IPR046855">
    <property type="entry name" value="AceK_kinase"/>
</dbReference>
<dbReference type="OrthoDB" id="5287793at2"/>
<evidence type="ECO:0000256" key="4">
    <source>
        <dbReference type="ARBA" id="ARBA00022532"/>
    </source>
</evidence>
<comment type="subcellular location">
    <subcellularLocation>
        <location evidence="11">Cytoplasm</location>
    </subcellularLocation>
</comment>
<dbReference type="GO" id="GO:0004674">
    <property type="term" value="F:protein serine/threonine kinase activity"/>
    <property type="evidence" value="ECO:0007669"/>
    <property type="project" value="UniProtKB-KW"/>
</dbReference>
<proteinExistence type="inferred from homology"/>
<dbReference type="GO" id="GO:0006006">
    <property type="term" value="P:glucose metabolic process"/>
    <property type="evidence" value="ECO:0007669"/>
    <property type="project" value="InterPro"/>
</dbReference>
<dbReference type="GO" id="GO:0005737">
    <property type="term" value="C:cytoplasm"/>
    <property type="evidence" value="ECO:0007669"/>
    <property type="project" value="UniProtKB-SubCell"/>
</dbReference>
<keyword evidence="15" id="KW-1185">Reference proteome</keyword>
<protein>
    <recommendedName>
        <fullName evidence="11">Isocitrate dehydrogenase kinase/phosphatase</fullName>
        <shortName evidence="11">IDH kinase/phosphatase</shortName>
        <shortName evidence="11">IDHK/P</shortName>
        <ecNumber evidence="11">2.7.11.5</ecNumber>
        <ecNumber evidence="11">3.1.3.-</ecNumber>
    </recommendedName>
</protein>
<dbReference type="Proteomes" id="UP000036426">
    <property type="component" value="Unassembled WGS sequence"/>
</dbReference>
<dbReference type="GO" id="GO:0006099">
    <property type="term" value="P:tricarboxylic acid cycle"/>
    <property type="evidence" value="ECO:0007669"/>
    <property type="project" value="UniProtKB-UniRule"/>
</dbReference>
<comment type="caution">
    <text evidence="14">The sequence shown here is derived from an EMBL/GenBank/DDBJ whole genome shotgun (WGS) entry which is preliminary data.</text>
</comment>
<gene>
    <name evidence="11 14" type="primary">aceK</name>
    <name evidence="14" type="ORF">ABT58_11235</name>
</gene>